<dbReference type="CDD" id="cd02440">
    <property type="entry name" value="AdoMet_MTases"/>
    <property type="match status" value="1"/>
</dbReference>
<evidence type="ECO:0000313" key="7">
    <source>
        <dbReference type="EMBL" id="RMX57717.1"/>
    </source>
</evidence>
<reference evidence="7 8" key="1">
    <citation type="journal article" date="2018" name="Sci. Rep.">
        <title>Comparative analysis of the Pocillopora damicornis genome highlights role of immune system in coral evolution.</title>
        <authorList>
            <person name="Cunning R."/>
            <person name="Bay R.A."/>
            <person name="Gillette P."/>
            <person name="Baker A.C."/>
            <person name="Traylor-Knowles N."/>
        </authorList>
    </citation>
    <scope>NUCLEOTIDE SEQUENCE [LARGE SCALE GENOMIC DNA]</scope>
    <source>
        <strain evidence="7">RSMAS</strain>
        <tissue evidence="7">Whole animal</tissue>
    </source>
</reference>
<keyword evidence="3 5" id="KW-0808">Transferase</keyword>
<dbReference type="GO" id="GO:0016279">
    <property type="term" value="F:protein-lysine N-methyltransferase activity"/>
    <property type="evidence" value="ECO:0007669"/>
    <property type="project" value="UniProtKB-UniRule"/>
</dbReference>
<comment type="function">
    <text evidence="5">S-adenosyl-L-methionine-dependent protein-lysine N-methyltransferase that methylates elongation factor 1-alpha.</text>
</comment>
<dbReference type="PANTHER" id="PTHR12843:SF5">
    <property type="entry name" value="EEF1A LYSINE METHYLTRANSFERASE 2"/>
    <property type="match status" value="1"/>
</dbReference>
<organism evidence="7 8">
    <name type="scientific">Pocillopora damicornis</name>
    <name type="common">Cauliflower coral</name>
    <name type="synonym">Millepora damicornis</name>
    <dbReference type="NCBI Taxonomy" id="46731"/>
    <lineage>
        <taxon>Eukaryota</taxon>
        <taxon>Metazoa</taxon>
        <taxon>Cnidaria</taxon>
        <taxon>Anthozoa</taxon>
        <taxon>Hexacorallia</taxon>
        <taxon>Scleractinia</taxon>
        <taxon>Astrocoeniina</taxon>
        <taxon>Pocilloporidae</taxon>
        <taxon>Pocillopora</taxon>
    </lineage>
</organism>
<keyword evidence="8" id="KW-1185">Reference proteome</keyword>
<dbReference type="STRING" id="46731.A0A3M6UVS4"/>
<dbReference type="OMA" id="PTPSFQF"/>
<sequence length="229" mass="25160">MADEVCERDSGELLASKLGTKEFWDEAYSAELDNFHDTGDVGEVWFGESSMNRIIKWIKNCPNIRKTSLFLDLGCGNGILLVNLARHGYTSLIGVDYSEGAINLAKSIAVAEQVKIKFLVCDILNTSESSAMCTGKKFDVCLDKGTYDAISLNPEDAKGCRVKYIDNVFSLLAAGGLFIICSCNWTKTELLEQFKDKFEFLEDLPAPSLSFGGQTGSTVTTLVFKARNT</sequence>
<comment type="subcellular location">
    <subcellularLocation>
        <location evidence="5">Cytoplasm</location>
    </subcellularLocation>
</comment>
<accession>A0A3M6UVS4</accession>
<dbReference type="GO" id="GO:0032259">
    <property type="term" value="P:methylation"/>
    <property type="evidence" value="ECO:0007669"/>
    <property type="project" value="UniProtKB-KW"/>
</dbReference>
<dbReference type="InterPro" id="IPR025714">
    <property type="entry name" value="Methyltranfer_dom"/>
</dbReference>
<dbReference type="EC" id="2.1.1.-" evidence="5"/>
<gene>
    <name evidence="7" type="ORF">pdam_00004949</name>
</gene>
<dbReference type="GO" id="GO:0005737">
    <property type="term" value="C:cytoplasm"/>
    <property type="evidence" value="ECO:0007669"/>
    <property type="project" value="UniProtKB-SubCell"/>
</dbReference>
<dbReference type="Pfam" id="PF13847">
    <property type="entry name" value="Methyltransf_31"/>
    <property type="match status" value="1"/>
</dbReference>
<evidence type="ECO:0000256" key="4">
    <source>
        <dbReference type="ARBA" id="ARBA00022691"/>
    </source>
</evidence>
<dbReference type="PANTHER" id="PTHR12843">
    <property type="entry name" value="PROTEIN-LYSINE N-METHYLTRANSFERASE METTL10"/>
    <property type="match status" value="1"/>
</dbReference>
<evidence type="ECO:0000256" key="1">
    <source>
        <dbReference type="ARBA" id="ARBA00022490"/>
    </source>
</evidence>
<protein>
    <recommendedName>
        <fullName evidence="5">Protein-lysine N-methyltransferase pdam_00004949</fullName>
        <ecNumber evidence="5">2.1.1.-</ecNumber>
    </recommendedName>
</protein>
<keyword evidence="2 5" id="KW-0489">Methyltransferase</keyword>
<proteinExistence type="inferred from homology"/>
<comment type="similarity">
    <text evidence="5">Belongs to the class I-like SAM-binding methyltransferase superfamily. EFM4 family.</text>
</comment>
<dbReference type="Proteomes" id="UP000275408">
    <property type="component" value="Unassembled WGS sequence"/>
</dbReference>
<evidence type="ECO:0000256" key="3">
    <source>
        <dbReference type="ARBA" id="ARBA00022679"/>
    </source>
</evidence>
<dbReference type="HAMAP" id="MF_03188">
    <property type="entry name" value="Methyltr_EFM4"/>
    <property type="match status" value="1"/>
</dbReference>
<dbReference type="InterPro" id="IPR026635">
    <property type="entry name" value="Efm4/METTL10"/>
</dbReference>
<dbReference type="SUPFAM" id="SSF53335">
    <property type="entry name" value="S-adenosyl-L-methionine-dependent methyltransferases"/>
    <property type="match status" value="1"/>
</dbReference>
<keyword evidence="1 5" id="KW-0963">Cytoplasm</keyword>
<comment type="caution">
    <text evidence="7">The sequence shown here is derived from an EMBL/GenBank/DDBJ whole genome shotgun (WGS) entry which is preliminary data.</text>
</comment>
<evidence type="ECO:0000256" key="2">
    <source>
        <dbReference type="ARBA" id="ARBA00022603"/>
    </source>
</evidence>
<name>A0A3M6UVS4_POCDA</name>
<evidence type="ECO:0000256" key="5">
    <source>
        <dbReference type="HAMAP-Rule" id="MF_03188"/>
    </source>
</evidence>
<dbReference type="Gene3D" id="3.40.50.150">
    <property type="entry name" value="Vaccinia Virus protein VP39"/>
    <property type="match status" value="1"/>
</dbReference>
<dbReference type="OrthoDB" id="540004at2759"/>
<keyword evidence="4 5" id="KW-0949">S-adenosyl-L-methionine</keyword>
<feature type="domain" description="Methyltransferase" evidence="6">
    <location>
        <begin position="70"/>
        <end position="203"/>
    </location>
</feature>
<evidence type="ECO:0000259" key="6">
    <source>
        <dbReference type="Pfam" id="PF13847"/>
    </source>
</evidence>
<dbReference type="AlphaFoldDB" id="A0A3M6UVS4"/>
<evidence type="ECO:0000313" key="8">
    <source>
        <dbReference type="Proteomes" id="UP000275408"/>
    </source>
</evidence>
<dbReference type="EMBL" id="RCHS01000623">
    <property type="protein sequence ID" value="RMX57717.1"/>
    <property type="molecule type" value="Genomic_DNA"/>
</dbReference>
<dbReference type="InterPro" id="IPR029063">
    <property type="entry name" value="SAM-dependent_MTases_sf"/>
</dbReference>